<evidence type="ECO:0000256" key="7">
    <source>
        <dbReference type="ARBA" id="ARBA00023002"/>
    </source>
</evidence>
<dbReference type="KEGG" id="afu:AF_0546"/>
<feature type="transmembrane region" description="Helical" evidence="9">
    <location>
        <begin position="119"/>
        <end position="139"/>
    </location>
</feature>
<proteinExistence type="predicted"/>
<evidence type="ECO:0000313" key="12">
    <source>
        <dbReference type="Proteomes" id="UP000002199"/>
    </source>
</evidence>
<dbReference type="HOGENOM" id="CLU_1063963_0_0_2"/>
<gene>
    <name evidence="11" type="ordered locus">AF_0546</name>
</gene>
<dbReference type="PIR" id="B69318">
    <property type="entry name" value="B69318"/>
</dbReference>
<dbReference type="PANTHER" id="PTHR30598">
    <property type="entry name" value="NITRATE REDUCTASE PRIVATE CHAPERONE, REDOX ENZYME MATURATION PROTEIN REMP FAMILY"/>
    <property type="match status" value="1"/>
</dbReference>
<feature type="transmembrane region" description="Helical" evidence="9">
    <location>
        <begin position="83"/>
        <end position="104"/>
    </location>
</feature>
<dbReference type="GO" id="GO:0009055">
    <property type="term" value="F:electron transfer activity"/>
    <property type="evidence" value="ECO:0007669"/>
    <property type="project" value="TreeGrafter"/>
</dbReference>
<dbReference type="EnsemblBacteria" id="AAB90687">
    <property type="protein sequence ID" value="AAB90687"/>
    <property type="gene ID" value="AF_0546"/>
</dbReference>
<organism evidence="11 12">
    <name type="scientific">Archaeoglobus fulgidus (strain ATCC 49558 / DSM 4304 / JCM 9628 / NBRC 100126 / VC-16)</name>
    <dbReference type="NCBI Taxonomy" id="224325"/>
    <lineage>
        <taxon>Archaea</taxon>
        <taxon>Methanobacteriati</taxon>
        <taxon>Methanobacteriota</taxon>
        <taxon>Archaeoglobi</taxon>
        <taxon>Archaeoglobales</taxon>
        <taxon>Archaeoglobaceae</taxon>
        <taxon>Archaeoglobus</taxon>
    </lineage>
</organism>
<evidence type="ECO:0000256" key="3">
    <source>
        <dbReference type="ARBA" id="ARBA00022475"/>
    </source>
</evidence>
<dbReference type="GeneID" id="1483762"/>
<dbReference type="GO" id="GO:0005886">
    <property type="term" value="C:plasma membrane"/>
    <property type="evidence" value="ECO:0007669"/>
    <property type="project" value="UniProtKB-SubCell"/>
</dbReference>
<dbReference type="Proteomes" id="UP000002199">
    <property type="component" value="Chromosome"/>
</dbReference>
<keyword evidence="4 9" id="KW-0812">Transmembrane</keyword>
<accession>O29705</accession>
<feature type="transmembrane region" description="Helical" evidence="9">
    <location>
        <begin position="52"/>
        <end position="71"/>
    </location>
</feature>
<dbReference type="AlphaFoldDB" id="O29705"/>
<evidence type="ECO:0000256" key="9">
    <source>
        <dbReference type="SAM" id="Phobius"/>
    </source>
</evidence>
<keyword evidence="2" id="KW-0813">Transport</keyword>
<protein>
    <submittedName>
        <fullName evidence="11">Nitrate reductase, gamma subunit (NarI)</fullName>
    </submittedName>
</protein>
<evidence type="ECO:0000256" key="1">
    <source>
        <dbReference type="ARBA" id="ARBA00004651"/>
    </source>
</evidence>
<dbReference type="RefSeq" id="WP_010878053.1">
    <property type="nucleotide sequence ID" value="NC_000917.1"/>
</dbReference>
<dbReference type="PhylomeDB" id="O29705"/>
<feature type="transmembrane region" description="Helical" evidence="9">
    <location>
        <begin position="151"/>
        <end position="173"/>
    </location>
</feature>
<keyword evidence="5" id="KW-0249">Electron transport</keyword>
<keyword evidence="12" id="KW-1185">Reference proteome</keyword>
<feature type="transmembrane region" description="Helical" evidence="9">
    <location>
        <begin position="21"/>
        <end position="40"/>
    </location>
</feature>
<keyword evidence="8 9" id="KW-0472">Membrane</keyword>
<evidence type="ECO:0000256" key="4">
    <source>
        <dbReference type="ARBA" id="ARBA00022692"/>
    </source>
</evidence>
<evidence type="ECO:0000259" key="10">
    <source>
        <dbReference type="Pfam" id="PF02665"/>
    </source>
</evidence>
<keyword evidence="7" id="KW-0560">Oxidoreductase</keyword>
<dbReference type="InterPro" id="IPR036197">
    <property type="entry name" value="NarG-like_sf"/>
</dbReference>
<dbReference type="EMBL" id="AE000782">
    <property type="protein sequence ID" value="AAB90687.1"/>
    <property type="molecule type" value="Genomic_DNA"/>
</dbReference>
<evidence type="ECO:0000313" key="11">
    <source>
        <dbReference type="EMBL" id="AAB90687.1"/>
    </source>
</evidence>
<evidence type="ECO:0000256" key="8">
    <source>
        <dbReference type="ARBA" id="ARBA00023136"/>
    </source>
</evidence>
<dbReference type="PaxDb" id="224325-AF_0546"/>
<name>O29705_ARCFU</name>
<comment type="subcellular location">
    <subcellularLocation>
        <location evidence="1">Cell membrane</location>
        <topology evidence="1">Multi-pass membrane protein</topology>
    </subcellularLocation>
</comment>
<feature type="domain" description="NarG-like" evidence="10">
    <location>
        <begin position="92"/>
        <end position="227"/>
    </location>
</feature>
<dbReference type="InterPro" id="IPR023234">
    <property type="entry name" value="NarG-like_domain"/>
</dbReference>
<evidence type="ECO:0000256" key="5">
    <source>
        <dbReference type="ARBA" id="ARBA00022982"/>
    </source>
</evidence>
<dbReference type="SUPFAM" id="SSF103501">
    <property type="entry name" value="Respiratory nitrate reductase 1 gamma chain"/>
    <property type="match status" value="1"/>
</dbReference>
<dbReference type="PANTHER" id="PTHR30598:SF3">
    <property type="entry name" value="RESPIRATORY NITRATE REDUCTASE 1 GAMMA CHAIN"/>
    <property type="match status" value="1"/>
</dbReference>
<evidence type="ECO:0000256" key="2">
    <source>
        <dbReference type="ARBA" id="ARBA00022448"/>
    </source>
</evidence>
<dbReference type="Gene3D" id="1.20.950.20">
    <property type="entry name" value="Transmembrane di-heme cytochromes, Chain C"/>
    <property type="match status" value="1"/>
</dbReference>
<reference evidence="11 12" key="1">
    <citation type="journal article" date="1997" name="Nature">
        <title>The complete genome sequence of the hyperthermophilic, sulphate-reducing archaeon Archaeoglobus fulgidus.</title>
        <authorList>
            <person name="Klenk H.P."/>
            <person name="Clayton R.A."/>
            <person name="Tomb J."/>
            <person name="White O."/>
            <person name="Nelson K.E."/>
            <person name="Ketchum K.A."/>
            <person name="Dodson R.J."/>
            <person name="Gwinn M."/>
            <person name="Hickey E.K."/>
            <person name="Peterson J.D."/>
            <person name="Richardson D.L."/>
            <person name="Kerlavage A.R."/>
            <person name="Graham D.E."/>
            <person name="Kyrpides N.C."/>
            <person name="Fleischmann R.D."/>
            <person name="Quackenbush J."/>
            <person name="Lee N.H."/>
            <person name="Sutton G.G."/>
            <person name="Gill S."/>
            <person name="Kirkness E.F."/>
            <person name="Dougherty B.A."/>
            <person name="McKenney K."/>
            <person name="Adams M.D."/>
            <person name="Loftus B."/>
            <person name="Peterson S."/>
            <person name="Reich C.I."/>
            <person name="McNeil L.K."/>
            <person name="Badger J.H."/>
            <person name="Glodek A."/>
            <person name="Zhou L."/>
            <person name="Overbeek R."/>
            <person name="Gocayne J.D."/>
            <person name="Weidman J.F."/>
            <person name="McDonald L."/>
            <person name="Utterback T."/>
            <person name="Cotton M.D."/>
            <person name="Spriggs T."/>
            <person name="Artiach P."/>
            <person name="Kaine B.P."/>
            <person name="Sykes S.M."/>
            <person name="Sadow P.W."/>
            <person name="D'Andrea K.P."/>
            <person name="Bowman C."/>
            <person name="Fujii C."/>
            <person name="Garland S.A."/>
            <person name="Mason T.M."/>
            <person name="Olsen G.J."/>
            <person name="Fraser C.M."/>
            <person name="Smith H.O."/>
            <person name="Woese C.R."/>
            <person name="Venter J.C."/>
        </authorList>
    </citation>
    <scope>NUCLEOTIDE SEQUENCE [LARGE SCALE GENOMIC DNA]</scope>
    <source>
        <strain evidence="12">ATCC 49558 / DSM 4304 / JCM 9628 / NBRC 100126 / VC-16</strain>
    </source>
</reference>
<keyword evidence="6 9" id="KW-1133">Transmembrane helix</keyword>
<dbReference type="InterPro" id="IPR051936">
    <property type="entry name" value="Heme-iron_electron_transfer"/>
</dbReference>
<dbReference type="GO" id="GO:0008940">
    <property type="term" value="F:nitrate reductase activity"/>
    <property type="evidence" value="ECO:0007669"/>
    <property type="project" value="TreeGrafter"/>
</dbReference>
<evidence type="ECO:0000256" key="6">
    <source>
        <dbReference type="ARBA" id="ARBA00022989"/>
    </source>
</evidence>
<sequence length="244" mass="27573">MGQRKKCVGGEKAMAGELAWFIANILPYITLAVMTLALVYNFVKWLVMPRPVVWAIFPAKHNTVEILLGLVKKIFVLPGPRKVDISIWILAMLFHIGLIVSLSLHAKYIFVPSLGPMEYYLGAAAGVAAAIGTIGFFIRRIEMHKTKVDSTFADYFALILLMATLTLGAYLRIGGIMDHEHMWMWVRGILTLSPVDPPTHPLFLVHITLAQIYMMYLPFKTLIHPIAIFFGQKVILDERHIYPR</sequence>
<dbReference type="GO" id="GO:0020037">
    <property type="term" value="F:heme binding"/>
    <property type="evidence" value="ECO:0007669"/>
    <property type="project" value="TreeGrafter"/>
</dbReference>
<dbReference type="OrthoDB" id="27932at2157"/>
<dbReference type="STRING" id="224325.AF_0546"/>
<dbReference type="Pfam" id="PF02665">
    <property type="entry name" value="Nitrate_red_gam"/>
    <property type="match status" value="1"/>
</dbReference>
<dbReference type="eggNOG" id="arCOG02194">
    <property type="taxonomic scope" value="Archaea"/>
</dbReference>
<dbReference type="GO" id="GO:0019645">
    <property type="term" value="P:anaerobic electron transport chain"/>
    <property type="evidence" value="ECO:0007669"/>
    <property type="project" value="TreeGrafter"/>
</dbReference>
<keyword evidence="3" id="KW-1003">Cell membrane</keyword>